<dbReference type="Proteomes" id="UP001247620">
    <property type="component" value="Unassembled WGS sequence"/>
</dbReference>
<keyword evidence="3" id="KW-1185">Reference proteome</keyword>
<organism evidence="2 3">
    <name type="scientific">Mucilaginibacter pocheonensis</name>
    <dbReference type="NCBI Taxonomy" id="398050"/>
    <lineage>
        <taxon>Bacteria</taxon>
        <taxon>Pseudomonadati</taxon>
        <taxon>Bacteroidota</taxon>
        <taxon>Sphingobacteriia</taxon>
        <taxon>Sphingobacteriales</taxon>
        <taxon>Sphingobacteriaceae</taxon>
        <taxon>Mucilaginibacter</taxon>
    </lineage>
</organism>
<gene>
    <name evidence="2" type="ORF">J2W55_002186</name>
</gene>
<protein>
    <submittedName>
        <fullName evidence="2">Uncharacterized protein</fullName>
    </submittedName>
</protein>
<evidence type="ECO:0000313" key="3">
    <source>
        <dbReference type="Proteomes" id="UP001247620"/>
    </source>
</evidence>
<evidence type="ECO:0000256" key="1">
    <source>
        <dbReference type="SAM" id="MobiDB-lite"/>
    </source>
</evidence>
<name>A0ABU1TAH2_9SPHI</name>
<feature type="region of interest" description="Disordered" evidence="1">
    <location>
        <begin position="39"/>
        <end position="70"/>
    </location>
</feature>
<comment type="caution">
    <text evidence="2">The sequence shown here is derived from an EMBL/GenBank/DDBJ whole genome shotgun (WGS) entry which is preliminary data.</text>
</comment>
<dbReference type="RefSeq" id="WP_310095456.1">
    <property type="nucleotide sequence ID" value="NZ_JAVDUU010000002.1"/>
</dbReference>
<feature type="region of interest" description="Disordered" evidence="1">
    <location>
        <begin position="1"/>
        <end position="23"/>
    </location>
</feature>
<evidence type="ECO:0000313" key="2">
    <source>
        <dbReference type="EMBL" id="MDR6942344.1"/>
    </source>
</evidence>
<dbReference type="EMBL" id="JAVDUU010000002">
    <property type="protein sequence ID" value="MDR6942344.1"/>
    <property type="molecule type" value="Genomic_DNA"/>
</dbReference>
<proteinExistence type="predicted"/>
<reference evidence="2 3" key="1">
    <citation type="submission" date="2023-07" db="EMBL/GenBank/DDBJ databases">
        <title>Sorghum-associated microbial communities from plants grown in Nebraska, USA.</title>
        <authorList>
            <person name="Schachtman D."/>
        </authorList>
    </citation>
    <scope>NUCLEOTIDE SEQUENCE [LARGE SCALE GENOMIC DNA]</scope>
    <source>
        <strain evidence="2 3">3262</strain>
    </source>
</reference>
<sequence>MKKDTSMNAFDKNTSMGVFDKNTSMGAFDKNTSMGRFAANEVNAMQQNLGLSGDSTDPSTSNEASQSEDS</sequence>
<feature type="compositionally biased region" description="Polar residues" evidence="1">
    <location>
        <begin position="43"/>
        <end position="70"/>
    </location>
</feature>
<accession>A0ABU1TAH2</accession>